<dbReference type="Gene3D" id="1.10.287.110">
    <property type="entry name" value="DnaJ domain"/>
    <property type="match status" value="1"/>
</dbReference>
<dbReference type="EMBL" id="KN833685">
    <property type="protein sequence ID" value="KIK30897.1"/>
    <property type="molecule type" value="Genomic_DNA"/>
</dbReference>
<dbReference type="PANTHER" id="PTHR24198">
    <property type="entry name" value="ANKYRIN REPEAT AND PROTEIN KINASE DOMAIN-CONTAINING PROTEIN"/>
    <property type="match status" value="1"/>
</dbReference>
<reference evidence="5 6" key="1">
    <citation type="submission" date="2014-04" db="EMBL/GenBank/DDBJ databases">
        <authorList>
            <consortium name="DOE Joint Genome Institute"/>
            <person name="Kuo A."/>
            <person name="Kohler A."/>
            <person name="Costa M.D."/>
            <person name="Nagy L.G."/>
            <person name="Floudas D."/>
            <person name="Copeland A."/>
            <person name="Barry K.W."/>
            <person name="Cichocki N."/>
            <person name="Veneault-Fourrey C."/>
            <person name="LaButti K."/>
            <person name="Lindquist E.A."/>
            <person name="Lipzen A."/>
            <person name="Lundell T."/>
            <person name="Morin E."/>
            <person name="Murat C."/>
            <person name="Sun H."/>
            <person name="Tunlid A."/>
            <person name="Henrissat B."/>
            <person name="Grigoriev I.V."/>
            <person name="Hibbett D.S."/>
            <person name="Martin F."/>
            <person name="Nordberg H.P."/>
            <person name="Cantor M.N."/>
            <person name="Hua S.X."/>
        </authorList>
    </citation>
    <scope>NUCLEOTIDE SEQUENCE [LARGE SCALE GENOMIC DNA]</scope>
    <source>
        <strain evidence="5 6">441</strain>
    </source>
</reference>
<feature type="compositionally biased region" description="Polar residues" evidence="3">
    <location>
        <begin position="453"/>
        <end position="466"/>
    </location>
</feature>
<dbReference type="OrthoDB" id="442087at2759"/>
<keyword evidence="6" id="KW-1185">Reference proteome</keyword>
<dbReference type="SUPFAM" id="SSF46565">
    <property type="entry name" value="Chaperone J-domain"/>
    <property type="match status" value="1"/>
</dbReference>
<dbReference type="PANTHER" id="PTHR24198:SF165">
    <property type="entry name" value="ANKYRIN REPEAT-CONTAINING PROTEIN-RELATED"/>
    <property type="match status" value="1"/>
</dbReference>
<name>A0A0D0A987_9AGAM</name>
<dbReference type="STRING" id="765257.A0A0D0A987"/>
<dbReference type="HOGENOM" id="CLU_037538_0_0_1"/>
<dbReference type="InterPro" id="IPR002110">
    <property type="entry name" value="Ankyrin_rpt"/>
</dbReference>
<sequence>MVKQSTLTEAYGQLGLEQGAPLEQVRSAYKQLALRLHPDKNQGDETATTQFQRLGEAYGVIQRHIETGGRSYTDDDDDDYGYFYFDSDSDEYDYYCSDDDFGAERTAFFMYLLEEILMGRSGRGYNRNSKFTRSYREQGQPRPTETPQEREARMQRQHEEQVRDEQRRAEEEQRRAQQKADQKAFEARMRETGWVTEIVSLVVTNVTHAERKAAEQRKREKSASKKAEAEVRRRKAAESLEAQQRRAQTLRSAAFAAARAGDAQQVKKAIWEDSVDPAGGEVKLGCDSFIKVQPQDPTEALLHIATQNGDVDLVKWLDAHSADPEERNSLGLSAFHVALQHGQLSIMKHFLDAYNPHDEDHNAIYSLTSPNNLLSMALESVEPQVVWMILDRGLASPMEISDAWTRITSTVGMEAFLAKMGNDRGKYAEIQNILMSFGGFTPPPTPLVACQGSERSISPSLNTTSHTSEKSVRRGSSRGRGRGAHDRSSGRAVDPQGQSAHHRPSFPPPHGNAVPSERSQHNGRGKQRGRGRPPGPRRGRGRGN</sequence>
<feature type="compositionally biased region" description="Basic and acidic residues" evidence="3">
    <location>
        <begin position="211"/>
        <end position="231"/>
    </location>
</feature>
<gene>
    <name evidence="5" type="ORF">PISMIDRAFT_5490</name>
</gene>
<feature type="compositionally biased region" description="Basic and acidic residues" evidence="3">
    <location>
        <begin position="147"/>
        <end position="184"/>
    </location>
</feature>
<feature type="region of interest" description="Disordered" evidence="3">
    <location>
        <begin position="127"/>
        <end position="184"/>
    </location>
</feature>
<protein>
    <submittedName>
        <fullName evidence="5">Unplaced genomic scaffold scaffold_1, whole genome shotgun sequence</fullName>
    </submittedName>
</protein>
<keyword evidence="2" id="KW-0040">ANK repeat</keyword>
<dbReference type="Proteomes" id="UP000054018">
    <property type="component" value="Unassembled WGS sequence"/>
</dbReference>
<dbReference type="InterPro" id="IPR036770">
    <property type="entry name" value="Ankyrin_rpt-contain_sf"/>
</dbReference>
<dbReference type="SMART" id="SM00248">
    <property type="entry name" value="ANK"/>
    <property type="match status" value="2"/>
</dbReference>
<evidence type="ECO:0000313" key="6">
    <source>
        <dbReference type="Proteomes" id="UP000054018"/>
    </source>
</evidence>
<dbReference type="SMART" id="SM00271">
    <property type="entry name" value="DnaJ"/>
    <property type="match status" value="1"/>
</dbReference>
<evidence type="ECO:0000259" key="4">
    <source>
        <dbReference type="PROSITE" id="PS50076"/>
    </source>
</evidence>
<dbReference type="InterPro" id="IPR001623">
    <property type="entry name" value="DnaJ_domain"/>
</dbReference>
<evidence type="ECO:0000256" key="1">
    <source>
        <dbReference type="ARBA" id="ARBA00022737"/>
    </source>
</evidence>
<proteinExistence type="predicted"/>
<feature type="region of interest" description="Disordered" evidence="3">
    <location>
        <begin position="446"/>
        <end position="544"/>
    </location>
</feature>
<evidence type="ECO:0000256" key="3">
    <source>
        <dbReference type="SAM" id="MobiDB-lite"/>
    </source>
</evidence>
<keyword evidence="1" id="KW-0677">Repeat</keyword>
<accession>A0A0D0A987</accession>
<evidence type="ECO:0000313" key="5">
    <source>
        <dbReference type="EMBL" id="KIK30897.1"/>
    </source>
</evidence>
<feature type="compositionally biased region" description="Basic residues" evidence="3">
    <location>
        <begin position="473"/>
        <end position="482"/>
    </location>
</feature>
<evidence type="ECO:0000256" key="2">
    <source>
        <dbReference type="ARBA" id="ARBA00023043"/>
    </source>
</evidence>
<dbReference type="SUPFAM" id="SSF48403">
    <property type="entry name" value="Ankyrin repeat"/>
    <property type="match status" value="1"/>
</dbReference>
<feature type="region of interest" description="Disordered" evidence="3">
    <location>
        <begin position="211"/>
        <end position="245"/>
    </location>
</feature>
<dbReference type="InterPro" id="IPR036869">
    <property type="entry name" value="J_dom_sf"/>
</dbReference>
<feature type="compositionally biased region" description="Basic residues" evidence="3">
    <location>
        <begin position="521"/>
        <end position="544"/>
    </location>
</feature>
<dbReference type="CDD" id="cd06257">
    <property type="entry name" value="DnaJ"/>
    <property type="match status" value="1"/>
</dbReference>
<dbReference type="Pfam" id="PF12796">
    <property type="entry name" value="Ank_2"/>
    <property type="match status" value="1"/>
</dbReference>
<dbReference type="Gene3D" id="1.25.40.20">
    <property type="entry name" value="Ankyrin repeat-containing domain"/>
    <property type="match status" value="1"/>
</dbReference>
<dbReference type="AlphaFoldDB" id="A0A0D0A987"/>
<dbReference type="PROSITE" id="PS50076">
    <property type="entry name" value="DNAJ_2"/>
    <property type="match status" value="1"/>
</dbReference>
<dbReference type="PRINTS" id="PR00625">
    <property type="entry name" value="JDOMAIN"/>
</dbReference>
<dbReference type="Pfam" id="PF00226">
    <property type="entry name" value="DnaJ"/>
    <property type="match status" value="1"/>
</dbReference>
<reference evidence="6" key="2">
    <citation type="submission" date="2015-01" db="EMBL/GenBank/DDBJ databases">
        <title>Evolutionary Origins and Diversification of the Mycorrhizal Mutualists.</title>
        <authorList>
            <consortium name="DOE Joint Genome Institute"/>
            <consortium name="Mycorrhizal Genomics Consortium"/>
            <person name="Kohler A."/>
            <person name="Kuo A."/>
            <person name="Nagy L.G."/>
            <person name="Floudas D."/>
            <person name="Copeland A."/>
            <person name="Barry K.W."/>
            <person name="Cichocki N."/>
            <person name="Veneault-Fourrey C."/>
            <person name="LaButti K."/>
            <person name="Lindquist E.A."/>
            <person name="Lipzen A."/>
            <person name="Lundell T."/>
            <person name="Morin E."/>
            <person name="Murat C."/>
            <person name="Riley R."/>
            <person name="Ohm R."/>
            <person name="Sun H."/>
            <person name="Tunlid A."/>
            <person name="Henrissat B."/>
            <person name="Grigoriev I.V."/>
            <person name="Hibbett D.S."/>
            <person name="Martin F."/>
        </authorList>
    </citation>
    <scope>NUCLEOTIDE SEQUENCE [LARGE SCALE GENOMIC DNA]</scope>
    <source>
        <strain evidence="6">441</strain>
    </source>
</reference>
<organism evidence="5 6">
    <name type="scientific">Pisolithus microcarpus 441</name>
    <dbReference type="NCBI Taxonomy" id="765257"/>
    <lineage>
        <taxon>Eukaryota</taxon>
        <taxon>Fungi</taxon>
        <taxon>Dikarya</taxon>
        <taxon>Basidiomycota</taxon>
        <taxon>Agaricomycotina</taxon>
        <taxon>Agaricomycetes</taxon>
        <taxon>Agaricomycetidae</taxon>
        <taxon>Boletales</taxon>
        <taxon>Sclerodermatineae</taxon>
        <taxon>Pisolithaceae</taxon>
        <taxon>Pisolithus</taxon>
    </lineage>
</organism>
<feature type="domain" description="J" evidence="4">
    <location>
        <begin position="9"/>
        <end position="81"/>
    </location>
</feature>